<evidence type="ECO:0008006" key="2">
    <source>
        <dbReference type="Google" id="ProtNLM"/>
    </source>
</evidence>
<name>A0A6C0IJT7_9ZZZZ</name>
<protein>
    <recommendedName>
        <fullName evidence="2">CRAL-TRIO domain-containing protein</fullName>
    </recommendedName>
</protein>
<reference evidence="1" key="1">
    <citation type="journal article" date="2020" name="Nature">
        <title>Giant virus diversity and host interactions through global metagenomics.</title>
        <authorList>
            <person name="Schulz F."/>
            <person name="Roux S."/>
            <person name="Paez-Espino D."/>
            <person name="Jungbluth S."/>
            <person name="Walsh D.A."/>
            <person name="Denef V.J."/>
            <person name="McMahon K.D."/>
            <person name="Konstantinidis K.T."/>
            <person name="Eloe-Fadrosh E.A."/>
            <person name="Kyrpides N.C."/>
            <person name="Woyke T."/>
        </authorList>
    </citation>
    <scope>NUCLEOTIDE SEQUENCE</scope>
    <source>
        <strain evidence="1">GVMAG-M-3300023210-19</strain>
    </source>
</reference>
<organism evidence="1">
    <name type="scientific">viral metagenome</name>
    <dbReference type="NCBI Taxonomy" id="1070528"/>
    <lineage>
        <taxon>unclassified sequences</taxon>
        <taxon>metagenomes</taxon>
        <taxon>organismal metagenomes</taxon>
    </lineage>
</organism>
<accession>A0A6C0IJT7</accession>
<sequence>MSDNNLNNKIQSIQDQYYQENTKHRFFKKAQKIDCANKVLSEVGMNELIGRTVYYKEGTNMLLLNYPVFKTFATDDVCGPLTDYFIELLKYGKKYYNSIDLRIDFDTLTITGFERYKNFIKMSMSKISNKYDDVIKTCTIVNAPSFTGQIISLFASIIGPTEFTDLQTKLYVISKK</sequence>
<proteinExistence type="predicted"/>
<dbReference type="EMBL" id="MN740199">
    <property type="protein sequence ID" value="QHT93079.1"/>
    <property type="molecule type" value="Genomic_DNA"/>
</dbReference>
<dbReference type="AlphaFoldDB" id="A0A6C0IJT7"/>
<evidence type="ECO:0000313" key="1">
    <source>
        <dbReference type="EMBL" id="QHT93079.1"/>
    </source>
</evidence>